<dbReference type="EMBL" id="CP112932">
    <property type="protein sequence ID" value="WPY01007.1"/>
    <property type="molecule type" value="Genomic_DNA"/>
</dbReference>
<evidence type="ECO:0000256" key="1">
    <source>
        <dbReference type="ARBA" id="ARBA00001947"/>
    </source>
</evidence>
<evidence type="ECO:0000256" key="5">
    <source>
        <dbReference type="ARBA" id="ARBA00022692"/>
    </source>
</evidence>
<comment type="similarity">
    <text evidence="3">Belongs to the peptidase M50B family.</text>
</comment>
<keyword evidence="15" id="KW-1185">Reference proteome</keyword>
<accession>A0ABZ0USK4</accession>
<comment type="subcellular location">
    <subcellularLocation>
        <location evidence="2">Membrane</location>
        <topology evidence="2">Multi-pass membrane protein</topology>
    </subcellularLocation>
</comment>
<keyword evidence="7" id="KW-0862">Zinc</keyword>
<keyword evidence="6" id="KW-0378">Hydrolase</keyword>
<name>A0ABZ0USK4_9RICK</name>
<evidence type="ECO:0000313" key="15">
    <source>
        <dbReference type="Proteomes" id="UP001326613"/>
    </source>
</evidence>
<dbReference type="PANTHER" id="PTHR42837:SF2">
    <property type="entry name" value="MEMBRANE METALLOPROTEASE ARASP2, CHLOROPLASTIC-RELATED"/>
    <property type="match status" value="1"/>
</dbReference>
<organism evidence="14 15">
    <name type="scientific">Candidatus Trichorickettsia mobilis</name>
    <dbReference type="NCBI Taxonomy" id="1346319"/>
    <lineage>
        <taxon>Bacteria</taxon>
        <taxon>Pseudomonadati</taxon>
        <taxon>Pseudomonadota</taxon>
        <taxon>Alphaproteobacteria</taxon>
        <taxon>Rickettsiales</taxon>
        <taxon>Rickettsiaceae</taxon>
        <taxon>Rickettsieae</taxon>
        <taxon>Candidatus Trichorickettsia</taxon>
    </lineage>
</organism>
<dbReference type="InterPro" id="IPR008915">
    <property type="entry name" value="Peptidase_M50"/>
</dbReference>
<dbReference type="CDD" id="cd23081">
    <property type="entry name" value="cpPDZ_EcRseP-like"/>
    <property type="match status" value="1"/>
</dbReference>
<feature type="transmembrane region" description="Helical" evidence="11">
    <location>
        <begin position="195"/>
        <end position="213"/>
    </location>
</feature>
<dbReference type="Gene3D" id="2.30.42.10">
    <property type="match status" value="1"/>
</dbReference>
<feature type="domain" description="Peptidase M50" evidence="12">
    <location>
        <begin position="91"/>
        <end position="206"/>
    </location>
</feature>
<dbReference type="PANTHER" id="PTHR42837">
    <property type="entry name" value="REGULATOR OF SIGMA-E PROTEASE RSEP"/>
    <property type="match status" value="1"/>
</dbReference>
<keyword evidence="4" id="KW-0645">Protease</keyword>
<keyword evidence="9 14" id="KW-0482">Metalloprotease</keyword>
<evidence type="ECO:0000256" key="2">
    <source>
        <dbReference type="ARBA" id="ARBA00004141"/>
    </source>
</evidence>
<evidence type="ECO:0000259" key="12">
    <source>
        <dbReference type="Pfam" id="PF02163"/>
    </source>
</evidence>
<protein>
    <submittedName>
        <fullName evidence="14">RIP metalloprotease RseP C-terminal domain protein</fullName>
    </submittedName>
</protein>
<dbReference type="InterPro" id="IPR036034">
    <property type="entry name" value="PDZ_sf"/>
</dbReference>
<dbReference type="GO" id="GO:0008237">
    <property type="term" value="F:metallopeptidase activity"/>
    <property type="evidence" value="ECO:0007669"/>
    <property type="project" value="UniProtKB-KW"/>
</dbReference>
<evidence type="ECO:0000256" key="11">
    <source>
        <dbReference type="SAM" id="Phobius"/>
    </source>
</evidence>
<keyword evidence="8 11" id="KW-1133">Transmembrane helix</keyword>
<evidence type="ECO:0000259" key="13">
    <source>
        <dbReference type="Pfam" id="PF17820"/>
    </source>
</evidence>
<evidence type="ECO:0000256" key="8">
    <source>
        <dbReference type="ARBA" id="ARBA00022989"/>
    </source>
</evidence>
<evidence type="ECO:0000256" key="7">
    <source>
        <dbReference type="ARBA" id="ARBA00022833"/>
    </source>
</evidence>
<comment type="cofactor">
    <cofactor evidence="1">
        <name>Zn(2+)</name>
        <dbReference type="ChEBI" id="CHEBI:29105"/>
    </cofactor>
</comment>
<dbReference type="SUPFAM" id="SSF50156">
    <property type="entry name" value="PDZ domain-like"/>
    <property type="match status" value="1"/>
</dbReference>
<dbReference type="InterPro" id="IPR041489">
    <property type="entry name" value="PDZ_6"/>
</dbReference>
<dbReference type="Pfam" id="PF02163">
    <property type="entry name" value="Peptidase_M50"/>
    <property type="match status" value="1"/>
</dbReference>
<keyword evidence="5 11" id="KW-0812">Transmembrane</keyword>
<evidence type="ECO:0000256" key="3">
    <source>
        <dbReference type="ARBA" id="ARBA00007931"/>
    </source>
</evidence>
<sequence length="221" mass="23838">MIQDSPAATGGLLAGDKIVKADGNIISDFSKLQKIIMINANQQIPLLIERDGQQLTLMITPKTNSTDANSRIKIGYIGITSKQDPTYIKMNVLVSSYQAMQDVVDISLLTLKALGQIIVGKRSIEEISGPLTIAQESGKSLSAGILDFILFVAMLSINLGLINLLPIPILDGGHLVVILCEAITRQPTSQLIQNILLKTGMIIITFLIVISVSNDIKSLIF</sequence>
<dbReference type="InterPro" id="IPR004387">
    <property type="entry name" value="Pept_M50_Zn"/>
</dbReference>
<proteinExistence type="inferred from homology"/>
<gene>
    <name evidence="14" type="ORF">Trichorick_00900</name>
</gene>
<dbReference type="Pfam" id="PF17820">
    <property type="entry name" value="PDZ_6"/>
    <property type="match status" value="1"/>
</dbReference>
<keyword evidence="10 11" id="KW-0472">Membrane</keyword>
<evidence type="ECO:0000256" key="10">
    <source>
        <dbReference type="ARBA" id="ARBA00023136"/>
    </source>
</evidence>
<reference evidence="14 15" key="1">
    <citation type="submission" date="2022-10" db="EMBL/GenBank/DDBJ databases">
        <title>Host association and intracellularity evolved multiple times independently in the Rickettsiales.</title>
        <authorList>
            <person name="Castelli M."/>
            <person name="Nardi T."/>
            <person name="Gammuto L."/>
            <person name="Bellinzona G."/>
            <person name="Sabaneyeva E."/>
            <person name="Potekhin A."/>
            <person name="Serra V."/>
            <person name="Petroni G."/>
            <person name="Sassera D."/>
        </authorList>
    </citation>
    <scope>NUCLEOTIDE SEQUENCE [LARGE SCALE GENOMIC DNA]</scope>
    <source>
        <strain evidence="14 15">Kr 154-4</strain>
    </source>
</reference>
<dbReference type="NCBIfam" id="TIGR00054">
    <property type="entry name" value="RIP metalloprotease RseP"/>
    <property type="match status" value="1"/>
</dbReference>
<evidence type="ECO:0000256" key="4">
    <source>
        <dbReference type="ARBA" id="ARBA00022670"/>
    </source>
</evidence>
<evidence type="ECO:0000256" key="9">
    <source>
        <dbReference type="ARBA" id="ARBA00023049"/>
    </source>
</evidence>
<feature type="domain" description="PDZ" evidence="13">
    <location>
        <begin position="3"/>
        <end position="50"/>
    </location>
</feature>
<dbReference type="Proteomes" id="UP001326613">
    <property type="component" value="Chromosome"/>
</dbReference>
<feature type="transmembrane region" description="Helical" evidence="11">
    <location>
        <begin position="141"/>
        <end position="159"/>
    </location>
</feature>
<evidence type="ECO:0000256" key="6">
    <source>
        <dbReference type="ARBA" id="ARBA00022801"/>
    </source>
</evidence>
<evidence type="ECO:0000313" key="14">
    <source>
        <dbReference type="EMBL" id="WPY01007.1"/>
    </source>
</evidence>